<dbReference type="Pfam" id="PF01467">
    <property type="entry name" value="CTP_transf_like"/>
    <property type="match status" value="1"/>
</dbReference>
<dbReference type="GO" id="GO:0005634">
    <property type="term" value="C:nucleus"/>
    <property type="evidence" value="ECO:0007669"/>
    <property type="project" value="TreeGrafter"/>
</dbReference>
<reference evidence="2" key="1">
    <citation type="submission" date="2023-08" db="EMBL/GenBank/DDBJ databases">
        <authorList>
            <person name="Audoor S."/>
            <person name="Bilcke G."/>
        </authorList>
    </citation>
    <scope>NUCLEOTIDE SEQUENCE</scope>
</reference>
<evidence type="ECO:0000313" key="2">
    <source>
        <dbReference type="EMBL" id="CAJ1953541.1"/>
    </source>
</evidence>
<accession>A0AAD2PV02</accession>
<dbReference type="InterPro" id="IPR036653">
    <property type="entry name" value="CinA-like_C"/>
</dbReference>
<dbReference type="Gene3D" id="3.90.950.20">
    <property type="entry name" value="CinA-like"/>
    <property type="match status" value="1"/>
</dbReference>
<dbReference type="InterPro" id="IPR004821">
    <property type="entry name" value="Cyt_trans-like"/>
</dbReference>
<proteinExistence type="predicted"/>
<evidence type="ECO:0000259" key="1">
    <source>
        <dbReference type="Pfam" id="PF01467"/>
    </source>
</evidence>
<dbReference type="Gene3D" id="3.40.50.620">
    <property type="entry name" value="HUPs"/>
    <property type="match status" value="1"/>
</dbReference>
<sequence length="452" mass="49304">MSSSVFSAETLDAKAKELMKRNLALDESERNSCCIAVAGGGGKALSALSSTSGASQLLLEGCITYSRKSYLSYVGLPSDTTGFFYTSMEASRLASKAALLKSLHQTSDCRRMPHCVGVGCTSTLTSFSDSGEKSTAFIVATRADGREVCLSILLDGSGRTREEQDICVSNWVLRAIDFVSSGSNTVDDLHEEREEKAIRIETEYTCVEGIDTETTVKRVVDGAQAIAVLIPLYKSGHPVSFQALAAPVIPNGSLIFPGSFNPPHKGHIALAEAALQAEQDRRPCSRSEKRATYFELSLLNADKPAIDPRSVVERIQYFLELESPPSHWGIILTMAPLFSDKVSEIQKCIATFDNSCPKMSFVIGADTLVRLIDRKYYGNDESKMVSALQEMGGTRFLVGGRALSHRFVSGSEEISQLPAAVNDMFTTISEENFRSDISSTEIRDSWSKVKYR</sequence>
<organism evidence="2 3">
    <name type="scientific">Cylindrotheca closterium</name>
    <dbReference type="NCBI Taxonomy" id="2856"/>
    <lineage>
        <taxon>Eukaryota</taxon>
        <taxon>Sar</taxon>
        <taxon>Stramenopiles</taxon>
        <taxon>Ochrophyta</taxon>
        <taxon>Bacillariophyta</taxon>
        <taxon>Bacillariophyceae</taxon>
        <taxon>Bacillariophycidae</taxon>
        <taxon>Bacillariales</taxon>
        <taxon>Bacillariaceae</taxon>
        <taxon>Cylindrotheca</taxon>
    </lineage>
</organism>
<dbReference type="SUPFAM" id="SSF52374">
    <property type="entry name" value="Nucleotidylyl transferase"/>
    <property type="match status" value="1"/>
</dbReference>
<name>A0AAD2PV02_9STRA</name>
<dbReference type="GO" id="GO:0000309">
    <property type="term" value="F:nicotinamide-nucleotide adenylyltransferase activity"/>
    <property type="evidence" value="ECO:0007669"/>
    <property type="project" value="TreeGrafter"/>
</dbReference>
<evidence type="ECO:0000313" key="3">
    <source>
        <dbReference type="Proteomes" id="UP001295423"/>
    </source>
</evidence>
<dbReference type="AlphaFoldDB" id="A0AAD2PV02"/>
<dbReference type="PANTHER" id="PTHR31285:SF0">
    <property type="entry name" value="NICOTINAMIDE MONONUCLEOTIDE ADENYLYLTRANSFERASE"/>
    <property type="match status" value="1"/>
</dbReference>
<dbReference type="GO" id="GO:0005737">
    <property type="term" value="C:cytoplasm"/>
    <property type="evidence" value="ECO:0007669"/>
    <property type="project" value="TreeGrafter"/>
</dbReference>
<keyword evidence="3" id="KW-1185">Reference proteome</keyword>
<dbReference type="GO" id="GO:0016887">
    <property type="term" value="F:ATP hydrolysis activity"/>
    <property type="evidence" value="ECO:0007669"/>
    <property type="project" value="TreeGrafter"/>
</dbReference>
<protein>
    <recommendedName>
        <fullName evidence="1">Cytidyltransferase-like domain-containing protein</fullName>
    </recommendedName>
</protein>
<dbReference type="PANTHER" id="PTHR31285">
    <property type="entry name" value="NICOTINAMIDE MONONUCLEOTIDE ADENYLYLTRANSFERASE"/>
    <property type="match status" value="1"/>
</dbReference>
<dbReference type="EMBL" id="CAKOGP040001830">
    <property type="protein sequence ID" value="CAJ1953541.1"/>
    <property type="molecule type" value="Genomic_DNA"/>
</dbReference>
<dbReference type="InterPro" id="IPR014729">
    <property type="entry name" value="Rossmann-like_a/b/a_fold"/>
</dbReference>
<feature type="domain" description="Cytidyltransferase-like" evidence="1">
    <location>
        <begin position="255"/>
        <end position="276"/>
    </location>
</feature>
<comment type="caution">
    <text evidence="2">The sequence shown here is derived from an EMBL/GenBank/DDBJ whole genome shotgun (WGS) entry which is preliminary data.</text>
</comment>
<dbReference type="Proteomes" id="UP001295423">
    <property type="component" value="Unassembled WGS sequence"/>
</dbReference>
<gene>
    <name evidence="2" type="ORF">CYCCA115_LOCUS14141</name>
</gene>